<evidence type="ECO:0000256" key="3">
    <source>
        <dbReference type="ARBA" id="ARBA00022737"/>
    </source>
</evidence>
<evidence type="ECO:0000256" key="7">
    <source>
        <dbReference type="HAMAP-Rule" id="MF_01008"/>
    </source>
</evidence>
<dbReference type="GO" id="GO:0005737">
    <property type="term" value="C:cytoplasm"/>
    <property type="evidence" value="ECO:0007669"/>
    <property type="project" value="UniProtKB-UniRule"/>
</dbReference>
<dbReference type="SUPFAM" id="SSF89447">
    <property type="entry name" value="AbrB/MazE/MraZ-like"/>
    <property type="match status" value="1"/>
</dbReference>
<organism evidence="9 10">
    <name type="scientific">Candidatus Shapirobacteria bacterium CG_4_9_14_0_2_um_filter_39_11</name>
    <dbReference type="NCBI Taxonomy" id="1974478"/>
    <lineage>
        <taxon>Bacteria</taxon>
        <taxon>Candidatus Shapironibacteriota</taxon>
    </lineage>
</organism>
<keyword evidence="5 7" id="KW-0238">DNA-binding</keyword>
<dbReference type="InterPro" id="IPR007159">
    <property type="entry name" value="SpoVT-AbrB_dom"/>
</dbReference>
<dbReference type="CDD" id="cd16320">
    <property type="entry name" value="MraZ_N"/>
    <property type="match status" value="1"/>
</dbReference>
<dbReference type="InterPro" id="IPR035644">
    <property type="entry name" value="MraZ_C"/>
</dbReference>
<feature type="domain" description="SpoVT-AbrB" evidence="8">
    <location>
        <begin position="5"/>
        <end position="48"/>
    </location>
</feature>
<dbReference type="AlphaFoldDB" id="A0A2M8ESD7"/>
<dbReference type="GO" id="GO:0003700">
    <property type="term" value="F:DNA-binding transcription factor activity"/>
    <property type="evidence" value="ECO:0007669"/>
    <property type="project" value="UniProtKB-UniRule"/>
</dbReference>
<comment type="subcellular location">
    <subcellularLocation>
        <location evidence="7">Cytoplasm</location>
        <location evidence="7">Nucleoid</location>
    </subcellularLocation>
</comment>
<dbReference type="InterPro" id="IPR020603">
    <property type="entry name" value="MraZ_dom"/>
</dbReference>
<proteinExistence type="inferred from homology"/>
<dbReference type="EMBL" id="PFSF01000048">
    <property type="protein sequence ID" value="PJC28038.1"/>
    <property type="molecule type" value="Genomic_DNA"/>
</dbReference>
<dbReference type="InterPro" id="IPR003444">
    <property type="entry name" value="MraZ"/>
</dbReference>
<dbReference type="PANTHER" id="PTHR34701:SF1">
    <property type="entry name" value="TRANSCRIPTIONAL REGULATOR MRAZ"/>
    <property type="match status" value="1"/>
</dbReference>
<evidence type="ECO:0000256" key="6">
    <source>
        <dbReference type="ARBA" id="ARBA00023163"/>
    </source>
</evidence>
<protein>
    <recommendedName>
        <fullName evidence="1 7">Transcriptional regulator MraZ</fullName>
    </recommendedName>
</protein>
<keyword evidence="3" id="KW-0677">Repeat</keyword>
<evidence type="ECO:0000256" key="5">
    <source>
        <dbReference type="ARBA" id="ARBA00023125"/>
    </source>
</evidence>
<comment type="subunit">
    <text evidence="7">Forms oligomers.</text>
</comment>
<evidence type="ECO:0000259" key="8">
    <source>
        <dbReference type="PROSITE" id="PS51740"/>
    </source>
</evidence>
<name>A0A2M8ESD7_9BACT</name>
<dbReference type="GO" id="GO:0051301">
    <property type="term" value="P:cell division"/>
    <property type="evidence" value="ECO:0007669"/>
    <property type="project" value="UniProtKB-KW"/>
</dbReference>
<dbReference type="GO" id="GO:2000143">
    <property type="term" value="P:negative regulation of DNA-templated transcription initiation"/>
    <property type="evidence" value="ECO:0007669"/>
    <property type="project" value="TreeGrafter"/>
</dbReference>
<keyword evidence="9" id="KW-0132">Cell division</keyword>
<dbReference type="InterPro" id="IPR038619">
    <property type="entry name" value="MraZ_sf"/>
</dbReference>
<comment type="similarity">
    <text evidence="7">Belongs to the MraZ family.</text>
</comment>
<dbReference type="HAMAP" id="MF_01008">
    <property type="entry name" value="MraZ"/>
    <property type="match status" value="1"/>
</dbReference>
<feature type="domain" description="SpoVT-AbrB" evidence="8">
    <location>
        <begin position="78"/>
        <end position="121"/>
    </location>
</feature>
<keyword evidence="6 7" id="KW-0804">Transcription</keyword>
<evidence type="ECO:0000256" key="4">
    <source>
        <dbReference type="ARBA" id="ARBA00023015"/>
    </source>
</evidence>
<dbReference type="PANTHER" id="PTHR34701">
    <property type="entry name" value="TRANSCRIPTIONAL REGULATOR MRAZ"/>
    <property type="match status" value="1"/>
</dbReference>
<reference evidence="10" key="1">
    <citation type="submission" date="2017-09" db="EMBL/GenBank/DDBJ databases">
        <title>Depth-based differentiation of microbial function through sediment-hosted aquifers and enrichment of novel symbionts in the deep terrestrial subsurface.</title>
        <authorList>
            <person name="Probst A.J."/>
            <person name="Ladd B."/>
            <person name="Jarett J.K."/>
            <person name="Geller-Mcgrath D.E."/>
            <person name="Sieber C.M.K."/>
            <person name="Emerson J.B."/>
            <person name="Anantharaman K."/>
            <person name="Thomas B.C."/>
            <person name="Malmstrom R."/>
            <person name="Stieglmeier M."/>
            <person name="Klingl A."/>
            <person name="Woyke T."/>
            <person name="Ryan C.M."/>
            <person name="Banfield J.F."/>
        </authorList>
    </citation>
    <scope>NUCLEOTIDE SEQUENCE [LARGE SCALE GENOMIC DNA]</scope>
</reference>
<keyword evidence="2 7" id="KW-0963">Cytoplasm</keyword>
<dbReference type="InterPro" id="IPR037914">
    <property type="entry name" value="SpoVT-AbrB_sf"/>
</dbReference>
<accession>A0A2M8ESD7</accession>
<dbReference type="Gene3D" id="3.40.1550.20">
    <property type="entry name" value="Transcriptional regulator MraZ domain"/>
    <property type="match status" value="1"/>
</dbReference>
<evidence type="ECO:0000256" key="1">
    <source>
        <dbReference type="ARBA" id="ARBA00013860"/>
    </source>
</evidence>
<dbReference type="Proteomes" id="UP000229816">
    <property type="component" value="Unassembled WGS sequence"/>
</dbReference>
<keyword evidence="4 7" id="KW-0805">Transcription regulation</keyword>
<dbReference type="GO" id="GO:0000976">
    <property type="term" value="F:transcription cis-regulatory region binding"/>
    <property type="evidence" value="ECO:0007669"/>
    <property type="project" value="TreeGrafter"/>
</dbReference>
<sequence length="134" mass="15514">MFLGTYCPNLIGKGRIALPKKIREQLVSNKIVLTVGFEKCIFGFDEKDWEEIVKPELSRPFFSDAEGRDLRRKMCMEAMVIKLGAQGRIVIPEAMMEYAGIKDKLTLIGAGDHFEIWENSRWVEYKKKIEKENI</sequence>
<comment type="caution">
    <text evidence="9">The sequence shown here is derived from an EMBL/GenBank/DDBJ whole genome shotgun (WGS) entry which is preliminary data.</text>
</comment>
<evidence type="ECO:0000256" key="2">
    <source>
        <dbReference type="ARBA" id="ARBA00022490"/>
    </source>
</evidence>
<keyword evidence="9" id="KW-0131">Cell cycle</keyword>
<dbReference type="Pfam" id="PF02381">
    <property type="entry name" value="MraZ"/>
    <property type="match status" value="2"/>
</dbReference>
<gene>
    <name evidence="7" type="primary">mraZ</name>
    <name evidence="9" type="ORF">CO054_02345</name>
</gene>
<dbReference type="InterPro" id="IPR035642">
    <property type="entry name" value="MraZ_N"/>
</dbReference>
<dbReference type="GO" id="GO:0009295">
    <property type="term" value="C:nucleoid"/>
    <property type="evidence" value="ECO:0007669"/>
    <property type="project" value="UniProtKB-SubCell"/>
</dbReference>
<dbReference type="PROSITE" id="PS51740">
    <property type="entry name" value="SPOVT_ABRB"/>
    <property type="match status" value="2"/>
</dbReference>
<dbReference type="CDD" id="cd16321">
    <property type="entry name" value="MraZ_C"/>
    <property type="match status" value="1"/>
</dbReference>
<evidence type="ECO:0000313" key="9">
    <source>
        <dbReference type="EMBL" id="PJC28038.1"/>
    </source>
</evidence>
<evidence type="ECO:0000313" key="10">
    <source>
        <dbReference type="Proteomes" id="UP000229816"/>
    </source>
</evidence>